<dbReference type="Proteomes" id="UP000627292">
    <property type="component" value="Unassembled WGS sequence"/>
</dbReference>
<evidence type="ECO:0000256" key="3">
    <source>
        <dbReference type="ARBA" id="ARBA00022452"/>
    </source>
</evidence>
<protein>
    <submittedName>
        <fullName evidence="9">SusC/RagA family TonB-linked outer membrane protein</fullName>
    </submittedName>
</protein>
<dbReference type="Gene3D" id="2.40.170.20">
    <property type="entry name" value="TonB-dependent receptor, beta-barrel domain"/>
    <property type="match status" value="1"/>
</dbReference>
<dbReference type="GO" id="GO:0009279">
    <property type="term" value="C:cell outer membrane"/>
    <property type="evidence" value="ECO:0007669"/>
    <property type="project" value="UniProtKB-SubCell"/>
</dbReference>
<organism evidence="9 10">
    <name type="scientific">Filimonas zeae</name>
    <dbReference type="NCBI Taxonomy" id="1737353"/>
    <lineage>
        <taxon>Bacteria</taxon>
        <taxon>Pseudomonadati</taxon>
        <taxon>Bacteroidota</taxon>
        <taxon>Chitinophagia</taxon>
        <taxon>Chitinophagales</taxon>
        <taxon>Chitinophagaceae</taxon>
        <taxon>Filimonas</taxon>
    </lineage>
</organism>
<gene>
    <name evidence="9" type="ORF">GCM10011379_24470</name>
</gene>
<dbReference type="EMBL" id="BMIB01000002">
    <property type="protein sequence ID" value="GGH68303.1"/>
    <property type="molecule type" value="Genomic_DNA"/>
</dbReference>
<comment type="similarity">
    <text evidence="7">Belongs to the TonB-dependent receptor family.</text>
</comment>
<dbReference type="AlphaFoldDB" id="A0A917IYD7"/>
<dbReference type="SUPFAM" id="SSF56935">
    <property type="entry name" value="Porins"/>
    <property type="match status" value="1"/>
</dbReference>
<comment type="caution">
    <text evidence="9">The sequence shown here is derived from an EMBL/GenBank/DDBJ whole genome shotgun (WGS) entry which is preliminary data.</text>
</comment>
<keyword evidence="10" id="KW-1185">Reference proteome</keyword>
<keyword evidence="4 7" id="KW-0812">Transmembrane</keyword>
<dbReference type="Pfam" id="PF07715">
    <property type="entry name" value="Plug"/>
    <property type="match status" value="1"/>
</dbReference>
<name>A0A917IYD7_9BACT</name>
<keyword evidence="2 7" id="KW-0813">Transport</keyword>
<evidence type="ECO:0000256" key="2">
    <source>
        <dbReference type="ARBA" id="ARBA00022448"/>
    </source>
</evidence>
<evidence type="ECO:0000256" key="5">
    <source>
        <dbReference type="ARBA" id="ARBA00023136"/>
    </source>
</evidence>
<dbReference type="Gene3D" id="2.170.130.10">
    <property type="entry name" value="TonB-dependent receptor, plug domain"/>
    <property type="match status" value="1"/>
</dbReference>
<dbReference type="InterPro" id="IPR023996">
    <property type="entry name" value="TonB-dep_OMP_SusC/RagA"/>
</dbReference>
<reference evidence="9" key="1">
    <citation type="journal article" date="2014" name="Int. J. Syst. Evol. Microbiol.">
        <title>Complete genome sequence of Corynebacterium casei LMG S-19264T (=DSM 44701T), isolated from a smear-ripened cheese.</title>
        <authorList>
            <consortium name="US DOE Joint Genome Institute (JGI-PGF)"/>
            <person name="Walter F."/>
            <person name="Albersmeier A."/>
            <person name="Kalinowski J."/>
            <person name="Ruckert C."/>
        </authorList>
    </citation>
    <scope>NUCLEOTIDE SEQUENCE</scope>
    <source>
        <strain evidence="9">CGMCC 1.15290</strain>
    </source>
</reference>
<keyword evidence="5 7" id="KW-0472">Membrane</keyword>
<evidence type="ECO:0000256" key="4">
    <source>
        <dbReference type="ARBA" id="ARBA00022692"/>
    </source>
</evidence>
<evidence type="ECO:0000259" key="8">
    <source>
        <dbReference type="Pfam" id="PF07715"/>
    </source>
</evidence>
<proteinExistence type="inferred from homology"/>
<evidence type="ECO:0000313" key="10">
    <source>
        <dbReference type="Proteomes" id="UP000627292"/>
    </source>
</evidence>
<dbReference type="InterPro" id="IPR039426">
    <property type="entry name" value="TonB-dep_rcpt-like"/>
</dbReference>
<dbReference type="FunFam" id="2.170.130.10:FF:000008">
    <property type="entry name" value="SusC/RagA family TonB-linked outer membrane protein"/>
    <property type="match status" value="1"/>
</dbReference>
<dbReference type="InterPro" id="IPR037066">
    <property type="entry name" value="Plug_dom_sf"/>
</dbReference>
<accession>A0A917IYD7</accession>
<dbReference type="InterPro" id="IPR023997">
    <property type="entry name" value="TonB-dep_OMP_SusC/RagA_CS"/>
</dbReference>
<reference evidence="9" key="2">
    <citation type="submission" date="2020-09" db="EMBL/GenBank/DDBJ databases">
        <authorList>
            <person name="Sun Q."/>
            <person name="Zhou Y."/>
        </authorList>
    </citation>
    <scope>NUCLEOTIDE SEQUENCE</scope>
    <source>
        <strain evidence="9">CGMCC 1.15290</strain>
    </source>
</reference>
<feature type="domain" description="TonB-dependent receptor plug" evidence="8">
    <location>
        <begin position="101"/>
        <end position="208"/>
    </location>
</feature>
<keyword evidence="6 7" id="KW-0998">Cell outer membrane</keyword>
<dbReference type="SUPFAM" id="SSF49464">
    <property type="entry name" value="Carboxypeptidase regulatory domain-like"/>
    <property type="match status" value="1"/>
</dbReference>
<dbReference type="NCBIfam" id="TIGR04056">
    <property type="entry name" value="OMP_RagA_SusC"/>
    <property type="match status" value="1"/>
</dbReference>
<dbReference type="NCBIfam" id="TIGR04057">
    <property type="entry name" value="SusC_RagA_signa"/>
    <property type="match status" value="1"/>
</dbReference>
<dbReference type="Pfam" id="PF13715">
    <property type="entry name" value="CarbopepD_reg_2"/>
    <property type="match status" value="1"/>
</dbReference>
<evidence type="ECO:0000256" key="1">
    <source>
        <dbReference type="ARBA" id="ARBA00004571"/>
    </source>
</evidence>
<evidence type="ECO:0000256" key="6">
    <source>
        <dbReference type="ARBA" id="ARBA00023237"/>
    </source>
</evidence>
<sequence length="979" mass="106830">MMFCLVSFGQTTIKGVVKDSSGNGISGVSVQVKGTQQGTVTNSDGTYSLVVKDNSAVLEFSFIGYANQSFAVKGRNDFSVVMTPSSGEMETVVVIGYGTQKKKDLTGSVAVVSAADFANRPVVNAAEALQGKAAGVQVTSVSGKPGAGLSIRVRGSSSISAGNDPLYVVDGIPMTDISAFNVNDIESYFILKDAASAAIYGTRAANGVIVITTKKGKNGQSKVDLSTYYGTSSTTHKLKMLNAKQYQEYANEVYGSNLITDDMVAANNINWQDEVFKTGNQKNYQVAVSGGNEKTQHYFSLGYMDQTGMIKPATFNRMTARLNLNSKVSKWLSLNTSTLVSRNSSNDVTDNTGVARGGVVLSALATPPTVPRYKSNGIYIGQNPQTGWENPLGAIEGRYSKSANDRFVSNLGADINIVKGLVFQSRFGIDYKVNNNRTYVDPLATDQGRRDTGSLGRTNSNEWVWLSEQTLTYTQRFGSHNFSALAGWSAQESHWEQTGISASRLDTLHRYEDWDLMYQRASLRTTPATRGVDNWGLMSYFGRITYDFAGKYLFQANMRVDKSSKFAPGNRTAAFPSFSAGWRISQEDFMKNIPVISDLKLRAGWGKNGNQEGLGSYEYLSLNNFTNTGGVVPGTIAPASLTWETSTQTNVGIDASFLNKRITLTADFYVKNTKDVLVRIPLSGQIVSSVLANSGSMRNIGQEFLISTRNIIRKNFSWSTDFNMSFNQNKVTSIGFGLGRLTSFGAIYEKGNSIILAEGRGLGQFYGYEAAGVDAATGKQLYFTRKGDKVDYTGLVPEDRKYIGNAQPTFIYGMTNTVTYKNFDLSVFIQGSQGNKIYNGVRSETESMKDSRNQSVDVLRRWRKPGDVTDMPGVERASDNNTVVSSRFVENGSYLRFKTITLSYRLEQKWMDKVGIKGASVYVSGQNLITITSYKGFDPEVSSYGGGGNSQDNKNVSLGIDYGAYPQAKIFLVGLNVNL</sequence>
<evidence type="ECO:0000256" key="7">
    <source>
        <dbReference type="PROSITE-ProRule" id="PRU01360"/>
    </source>
</evidence>
<dbReference type="InterPro" id="IPR012910">
    <property type="entry name" value="Plug_dom"/>
</dbReference>
<evidence type="ECO:0000313" key="9">
    <source>
        <dbReference type="EMBL" id="GGH68303.1"/>
    </source>
</evidence>
<comment type="subcellular location">
    <subcellularLocation>
        <location evidence="1 7">Cell outer membrane</location>
        <topology evidence="1 7">Multi-pass membrane protein</topology>
    </subcellularLocation>
</comment>
<dbReference type="Gene3D" id="2.60.40.1120">
    <property type="entry name" value="Carboxypeptidase-like, regulatory domain"/>
    <property type="match status" value="1"/>
</dbReference>
<dbReference type="PROSITE" id="PS52016">
    <property type="entry name" value="TONB_DEPENDENT_REC_3"/>
    <property type="match status" value="1"/>
</dbReference>
<dbReference type="InterPro" id="IPR036942">
    <property type="entry name" value="Beta-barrel_TonB_sf"/>
</dbReference>
<keyword evidence="3 7" id="KW-1134">Transmembrane beta strand</keyword>
<dbReference type="InterPro" id="IPR008969">
    <property type="entry name" value="CarboxyPept-like_regulatory"/>
</dbReference>